<comment type="catalytic activity">
    <reaction evidence="8 9">
        <text>6-carboxyhexanoyl-[ACP] + L-alanine + H(+) = (8S)-8-amino-7-oxononanoate + holo-[ACP] + CO2</text>
        <dbReference type="Rhea" id="RHEA:42288"/>
        <dbReference type="Rhea" id="RHEA-COMP:9685"/>
        <dbReference type="Rhea" id="RHEA-COMP:9955"/>
        <dbReference type="ChEBI" id="CHEBI:15378"/>
        <dbReference type="ChEBI" id="CHEBI:16526"/>
        <dbReference type="ChEBI" id="CHEBI:57972"/>
        <dbReference type="ChEBI" id="CHEBI:64479"/>
        <dbReference type="ChEBI" id="CHEBI:78846"/>
        <dbReference type="ChEBI" id="CHEBI:149468"/>
        <dbReference type="EC" id="2.3.1.47"/>
    </reaction>
</comment>
<evidence type="ECO:0000259" key="11">
    <source>
        <dbReference type="Pfam" id="PF00155"/>
    </source>
</evidence>
<feature type="domain" description="Aminotransferase class I/classII large" evidence="11">
    <location>
        <begin position="38"/>
        <end position="378"/>
    </location>
</feature>
<dbReference type="PANTHER" id="PTHR13693:SF100">
    <property type="entry name" value="8-AMINO-7-OXONONANOATE SYNTHASE"/>
    <property type="match status" value="1"/>
</dbReference>
<dbReference type="InterPro" id="IPR015422">
    <property type="entry name" value="PyrdxlP-dep_Trfase_small"/>
</dbReference>
<evidence type="ECO:0000256" key="3">
    <source>
        <dbReference type="ARBA" id="ARBA00010008"/>
    </source>
</evidence>
<dbReference type="Proteomes" id="UP000034410">
    <property type="component" value="Chromosome"/>
</dbReference>
<comment type="similarity">
    <text evidence="3 9">Belongs to the class-II pyridoxal-phosphate-dependent aminotransferase family. BioF subfamily.</text>
</comment>
<feature type="binding site" evidence="9">
    <location>
        <position position="350"/>
    </location>
    <ligand>
        <name>substrate</name>
    </ligand>
</feature>
<evidence type="ECO:0000256" key="5">
    <source>
        <dbReference type="ARBA" id="ARBA00022679"/>
    </source>
</evidence>
<evidence type="ECO:0000256" key="2">
    <source>
        <dbReference type="ARBA" id="ARBA00004746"/>
    </source>
</evidence>
<dbReference type="UniPathway" id="UPA00078"/>
<comment type="subunit">
    <text evidence="4 9">Homodimer.</text>
</comment>
<dbReference type="RefSeq" id="WP_046859618.1">
    <property type="nucleotide sequence ID" value="NZ_CP011412.1"/>
</dbReference>
<dbReference type="Pfam" id="PF00155">
    <property type="entry name" value="Aminotran_1_2"/>
    <property type="match status" value="1"/>
</dbReference>
<keyword evidence="6 9" id="KW-0093">Biotin biosynthesis</keyword>
<keyword evidence="13" id="KW-1185">Reference proteome</keyword>
<gene>
    <name evidence="9" type="primary">bioF</name>
    <name evidence="12" type="ORF">AAY24_10340</name>
</gene>
<protein>
    <recommendedName>
        <fullName evidence="9">8-amino-7-oxononanoate synthase</fullName>
        <shortName evidence="9">AONS</shortName>
        <ecNumber evidence="9">2.3.1.47</ecNumber>
    </recommendedName>
    <alternativeName>
        <fullName evidence="9">7-keto-8-amino-pelargonic acid synthase</fullName>
        <shortName evidence="9">7-KAP synthase</shortName>
        <shortName evidence="9">KAPA synthase</shortName>
    </alternativeName>
    <alternativeName>
        <fullName evidence="9">8-amino-7-ketopelargonate synthase</fullName>
    </alternativeName>
</protein>
<dbReference type="InterPro" id="IPR015421">
    <property type="entry name" value="PyrdxlP-dep_Trfase_major"/>
</dbReference>
<evidence type="ECO:0000256" key="1">
    <source>
        <dbReference type="ARBA" id="ARBA00001933"/>
    </source>
</evidence>
<dbReference type="AlphaFoldDB" id="A0A0F7K148"/>
<evidence type="ECO:0000256" key="4">
    <source>
        <dbReference type="ARBA" id="ARBA00011738"/>
    </source>
</evidence>
<feature type="modified residue" description="N6-(pyridoxal phosphate)lysine" evidence="9 10">
    <location>
        <position position="236"/>
    </location>
</feature>
<dbReference type="InterPro" id="IPR001917">
    <property type="entry name" value="Aminotrans_II_pyridoxalP_BS"/>
</dbReference>
<dbReference type="InterPro" id="IPR015424">
    <property type="entry name" value="PyrdxlP-dep_Trfase"/>
</dbReference>
<dbReference type="GO" id="GO:0008710">
    <property type="term" value="F:8-amino-7-oxononanoate synthase activity"/>
    <property type="evidence" value="ECO:0007669"/>
    <property type="project" value="UniProtKB-UniRule"/>
</dbReference>
<dbReference type="NCBIfam" id="TIGR00858">
    <property type="entry name" value="bioF"/>
    <property type="match status" value="1"/>
</dbReference>
<evidence type="ECO:0000256" key="6">
    <source>
        <dbReference type="ARBA" id="ARBA00022756"/>
    </source>
</evidence>
<dbReference type="PROSITE" id="PS00599">
    <property type="entry name" value="AA_TRANSFER_CLASS_2"/>
    <property type="match status" value="1"/>
</dbReference>
<dbReference type="InterPro" id="IPR004723">
    <property type="entry name" value="AONS_Archaea/Proteobacteria"/>
</dbReference>
<dbReference type="CDD" id="cd06454">
    <property type="entry name" value="KBL_like"/>
    <property type="match status" value="1"/>
</dbReference>
<dbReference type="GO" id="GO:0009102">
    <property type="term" value="P:biotin biosynthetic process"/>
    <property type="evidence" value="ECO:0007669"/>
    <property type="project" value="UniProtKB-UniRule"/>
</dbReference>
<evidence type="ECO:0000256" key="8">
    <source>
        <dbReference type="ARBA" id="ARBA00047715"/>
    </source>
</evidence>
<evidence type="ECO:0000256" key="9">
    <source>
        <dbReference type="HAMAP-Rule" id="MF_01693"/>
    </source>
</evidence>
<comment type="pathway">
    <text evidence="2 9">Cofactor biosynthesis; biotin biosynthesis.</text>
</comment>
<feature type="binding site" evidence="9">
    <location>
        <position position="176"/>
    </location>
    <ligand>
        <name>pyridoxal 5'-phosphate</name>
        <dbReference type="ChEBI" id="CHEBI:597326"/>
    </ligand>
</feature>
<comment type="cofactor">
    <cofactor evidence="1 9 10">
        <name>pyridoxal 5'-phosphate</name>
        <dbReference type="ChEBI" id="CHEBI:597326"/>
    </cofactor>
</comment>
<sequence length="387" mass="41942">MRPLEPELERRRAEHLYRRRRVLGSPQNPRLQMDGQELLSFCSNDYLGLANHPEVIAALQRGADRYGAGSGSAHLVSGHSQAHHALEEELAAFTGRPRALLYSTGYMANQGVIAALLGRDDTIYQDRLNHASLIDGGLLSRAGLKRYPHNDTAALAARMACQSGGDALVAVDGVFSMDGDLAPLPELATLCERQQAWLMVDDAHGFGVLGRGGRGSVDHFGLDRQSVPILVGTLGKAFGTFGAFVAGSEALIETLIQQSRSYIYTTALPPAVAEATRTSLRLLQQEEWRREQLRQLIAHFRAGATQLGLNLMASQTPIQPILAGSAEQALAWSQALERQGLLVTAIRPPTVPEGSARLRVTLSASHTLEQLDQLLEALARLKREADA</sequence>
<dbReference type="HAMAP" id="MF_01693">
    <property type="entry name" value="BioF_aminotrans_2"/>
    <property type="match status" value="1"/>
</dbReference>
<evidence type="ECO:0000313" key="12">
    <source>
        <dbReference type="EMBL" id="AKH20688.1"/>
    </source>
</evidence>
<dbReference type="Gene3D" id="3.40.640.10">
    <property type="entry name" value="Type I PLP-dependent aspartate aminotransferase-like (Major domain)"/>
    <property type="match status" value="1"/>
</dbReference>
<accession>A0A0F7K148</accession>
<organism evidence="12 13">
    <name type="scientific">Sedimenticola thiotaurini</name>
    <dbReference type="NCBI Taxonomy" id="1543721"/>
    <lineage>
        <taxon>Bacteria</taxon>
        <taxon>Pseudomonadati</taxon>
        <taxon>Pseudomonadota</taxon>
        <taxon>Gammaproteobacteria</taxon>
        <taxon>Chromatiales</taxon>
        <taxon>Sedimenticolaceae</taxon>
        <taxon>Sedimenticola</taxon>
    </lineage>
</organism>
<dbReference type="EMBL" id="CP011412">
    <property type="protein sequence ID" value="AKH20688.1"/>
    <property type="molecule type" value="Genomic_DNA"/>
</dbReference>
<dbReference type="SUPFAM" id="SSF53383">
    <property type="entry name" value="PLP-dependent transferases"/>
    <property type="match status" value="1"/>
</dbReference>
<feature type="binding site" evidence="9">
    <location>
        <position position="130"/>
    </location>
    <ligand>
        <name>substrate</name>
    </ligand>
</feature>
<dbReference type="EC" id="2.3.1.47" evidence="9"/>
<comment type="function">
    <text evidence="9">Catalyzes the decarboxylative condensation of pimeloyl-[acyl-carrier protein] and L-alanine to produce 8-amino-7-oxononanoate (AON), [acyl-carrier protein], and carbon dioxide.</text>
</comment>
<dbReference type="OrthoDB" id="9807157at2"/>
<evidence type="ECO:0000256" key="10">
    <source>
        <dbReference type="PIRSR" id="PIRSR604723-51"/>
    </source>
</evidence>
<feature type="binding site" evidence="9">
    <location>
        <position position="18"/>
    </location>
    <ligand>
        <name>substrate</name>
    </ligand>
</feature>
<dbReference type="InterPro" id="IPR022834">
    <property type="entry name" value="AONS_Proteobacteria"/>
</dbReference>
<reference evidence="12 13" key="1">
    <citation type="journal article" date="2015" name="Genome Announc.">
        <title>Complete Genome Sequence of Sedimenticola thiotaurini Strain SIP-G1, a Polyphosphate- and Polyhydroxyalkanoate-Accumulating Sulfur-Oxidizing Gammaproteobacterium Isolated from Salt Marsh Sediments.</title>
        <authorList>
            <person name="Flood B.E."/>
            <person name="Jones D.S."/>
            <person name="Bailey J.V."/>
        </authorList>
    </citation>
    <scope>NUCLEOTIDE SEQUENCE [LARGE SCALE GENOMIC DNA]</scope>
    <source>
        <strain evidence="12 13">SIP-G1</strain>
    </source>
</reference>
<dbReference type="KEGG" id="seds:AAY24_10340"/>
<dbReference type="PATRIC" id="fig|1543721.4.peg.2145"/>
<dbReference type="PANTHER" id="PTHR13693">
    <property type="entry name" value="CLASS II AMINOTRANSFERASE/8-AMINO-7-OXONONANOATE SYNTHASE"/>
    <property type="match status" value="1"/>
</dbReference>
<keyword evidence="5 9" id="KW-0808">Transferase</keyword>
<proteinExistence type="inferred from homology"/>
<feature type="binding site" evidence="9">
    <location>
        <position position="233"/>
    </location>
    <ligand>
        <name>pyridoxal 5'-phosphate</name>
        <dbReference type="ChEBI" id="CHEBI:597326"/>
    </ligand>
</feature>
<feature type="binding site" evidence="9">
    <location>
        <position position="204"/>
    </location>
    <ligand>
        <name>pyridoxal 5'-phosphate</name>
        <dbReference type="ChEBI" id="CHEBI:597326"/>
    </ligand>
</feature>
<dbReference type="GO" id="GO:0030170">
    <property type="term" value="F:pyridoxal phosphate binding"/>
    <property type="evidence" value="ECO:0007669"/>
    <property type="project" value="UniProtKB-UniRule"/>
</dbReference>
<dbReference type="InterPro" id="IPR050087">
    <property type="entry name" value="AON_synthase_class-II"/>
</dbReference>
<evidence type="ECO:0000313" key="13">
    <source>
        <dbReference type="Proteomes" id="UP000034410"/>
    </source>
</evidence>
<keyword evidence="7 9" id="KW-0663">Pyridoxal phosphate</keyword>
<evidence type="ECO:0000256" key="7">
    <source>
        <dbReference type="ARBA" id="ARBA00022898"/>
    </source>
</evidence>
<feature type="binding site" evidence="9">
    <location>
        <begin position="105"/>
        <end position="106"/>
    </location>
    <ligand>
        <name>pyridoxal 5'-phosphate</name>
        <dbReference type="ChEBI" id="CHEBI:597326"/>
    </ligand>
</feature>
<dbReference type="InterPro" id="IPR004839">
    <property type="entry name" value="Aminotransferase_I/II_large"/>
</dbReference>
<dbReference type="Gene3D" id="3.90.1150.10">
    <property type="entry name" value="Aspartate Aminotransferase, domain 1"/>
    <property type="match status" value="1"/>
</dbReference>
<name>A0A0F7K148_9GAMM</name>